<dbReference type="GeneID" id="24099311"/>
<dbReference type="GO" id="GO:0006368">
    <property type="term" value="P:transcription elongation by RNA polymerase II"/>
    <property type="evidence" value="ECO:0007669"/>
    <property type="project" value="InterPro"/>
</dbReference>
<dbReference type="GO" id="GO:0070449">
    <property type="term" value="C:elongin complex"/>
    <property type="evidence" value="ECO:0007669"/>
    <property type="project" value="InterPro"/>
</dbReference>
<dbReference type="HOGENOM" id="CLU_1327057_0_0_1"/>
<organism evidence="1 2">
    <name type="scientific">Fibroporia radiculosa</name>
    <dbReference type="NCBI Taxonomy" id="599839"/>
    <lineage>
        <taxon>Eukaryota</taxon>
        <taxon>Fungi</taxon>
        <taxon>Dikarya</taxon>
        <taxon>Basidiomycota</taxon>
        <taxon>Agaricomycotina</taxon>
        <taxon>Agaricomycetes</taxon>
        <taxon>Polyporales</taxon>
        <taxon>Fibroporiaceae</taxon>
        <taxon>Fibroporia</taxon>
    </lineage>
</organism>
<dbReference type="InParanoid" id="J4GT03"/>
<protein>
    <recommendedName>
        <fullName evidence="3">Elongin-A</fullName>
    </recommendedName>
</protein>
<dbReference type="FunCoup" id="J4GT03">
    <property type="interactions" value="27"/>
</dbReference>
<dbReference type="EMBL" id="HE797156">
    <property type="protein sequence ID" value="CCM04400.1"/>
    <property type="molecule type" value="Genomic_DNA"/>
</dbReference>
<accession>J4GT03</accession>
<keyword evidence="2" id="KW-1185">Reference proteome</keyword>
<name>J4GT03_9APHY</name>
<dbReference type="STRING" id="599839.J4GT03"/>
<dbReference type="Pfam" id="PF06881">
    <property type="entry name" value="Elongin_A"/>
    <property type="match status" value="1"/>
</dbReference>
<dbReference type="Proteomes" id="UP000006352">
    <property type="component" value="Unassembled WGS sequence"/>
</dbReference>
<dbReference type="RefSeq" id="XP_012183683.1">
    <property type="nucleotide sequence ID" value="XM_012328293.1"/>
</dbReference>
<reference evidence="1 2" key="1">
    <citation type="journal article" date="2012" name="Appl. Environ. Microbiol.">
        <title>Short-read sequencing for genomic analysis of the brown rot fungus Fibroporia radiculosa.</title>
        <authorList>
            <person name="Tang J.D."/>
            <person name="Perkins A.D."/>
            <person name="Sonstegard T.S."/>
            <person name="Schroeder S.G."/>
            <person name="Burgess S.C."/>
            <person name="Diehl S.V."/>
        </authorList>
    </citation>
    <scope>NUCLEOTIDE SEQUENCE [LARGE SCALE GENOMIC DNA]</scope>
    <source>
        <strain evidence="1 2">TFFH 294</strain>
    </source>
</reference>
<dbReference type="PANTHER" id="PTHR15141:SF76">
    <property type="entry name" value="TRANSCRIPTION ELONGATION FACTOR B POLYPEPTIDE 3"/>
    <property type="match status" value="1"/>
</dbReference>
<dbReference type="InterPro" id="IPR010684">
    <property type="entry name" value="RNA_pol_II_trans_fac_SIII_A"/>
</dbReference>
<dbReference type="OrthoDB" id="21513at2759"/>
<proteinExistence type="predicted"/>
<dbReference type="PANTHER" id="PTHR15141">
    <property type="entry name" value="TRANSCRIPTION ELONGATION FACTOR B POLYPEPTIDE 3"/>
    <property type="match status" value="1"/>
</dbReference>
<evidence type="ECO:0000313" key="1">
    <source>
        <dbReference type="EMBL" id="CCM04400.1"/>
    </source>
</evidence>
<gene>
    <name evidence="1" type="ORF">FIBRA_06577</name>
</gene>
<dbReference type="AlphaFoldDB" id="J4GT03"/>
<dbReference type="Gene3D" id="6.10.250.3180">
    <property type="match status" value="1"/>
</dbReference>
<sequence>MSLDAEQSARRIPSLVQICQRVAAAHSDSICGLSGGIRYDLLIPILESCSPETLLRLEQDSPKKEGKSVLMQGLDIWRRLSFRTYPIVTEQYRSNGIEEPESWRDEFFLLRDMEAKRFEELGSRLRTIRQEAADRRKETQIKITDRLPQTKRSRNWGAYQPKTLLQKTRSEAARMQKGIYGTPMIPPMPTAKNYRVTPSVPSIKLPQAFDNIKGPFATKQDVG</sequence>
<evidence type="ECO:0000313" key="2">
    <source>
        <dbReference type="Proteomes" id="UP000006352"/>
    </source>
</evidence>
<evidence type="ECO:0008006" key="3">
    <source>
        <dbReference type="Google" id="ProtNLM"/>
    </source>
</evidence>
<dbReference type="InterPro" id="IPR051870">
    <property type="entry name" value="Elongin-A_domain"/>
</dbReference>